<keyword evidence="3 9" id="KW-0436">Ligase</keyword>
<dbReference type="Pfam" id="PF09334">
    <property type="entry name" value="tRNA-synt_1g"/>
    <property type="match status" value="1"/>
</dbReference>
<dbReference type="FunFam" id="1.10.730.10:FF:000002">
    <property type="entry name" value="Leucine--tRNA ligase"/>
    <property type="match status" value="1"/>
</dbReference>
<dbReference type="AlphaFoldDB" id="A0A3B0MTU7"/>
<dbReference type="Pfam" id="PF13603">
    <property type="entry name" value="tRNA-synt_1_2"/>
    <property type="match status" value="1"/>
</dbReference>
<dbReference type="PROSITE" id="PS00178">
    <property type="entry name" value="AA_TRNA_LIGASE_I"/>
    <property type="match status" value="1"/>
</dbReference>
<feature type="short sequence motif" description="'HIGH' region" evidence="9">
    <location>
        <begin position="46"/>
        <end position="56"/>
    </location>
</feature>
<evidence type="ECO:0000259" key="14">
    <source>
        <dbReference type="Pfam" id="PF13603"/>
    </source>
</evidence>
<feature type="domain" description="Leucyl-tRNA synthetase editing" evidence="14">
    <location>
        <begin position="225"/>
        <end position="374"/>
    </location>
</feature>
<evidence type="ECO:0000256" key="10">
    <source>
        <dbReference type="RuleBase" id="RU363035"/>
    </source>
</evidence>
<evidence type="ECO:0000256" key="3">
    <source>
        <dbReference type="ARBA" id="ARBA00022598"/>
    </source>
</evidence>
<feature type="short sequence motif" description="'KMSKS' region" evidence="9">
    <location>
        <begin position="695"/>
        <end position="699"/>
    </location>
</feature>
<feature type="domain" description="Aminoacyl-tRNA synthetase class Ia" evidence="11">
    <location>
        <begin position="695"/>
        <end position="734"/>
    </location>
</feature>
<dbReference type="PANTHER" id="PTHR43740">
    <property type="entry name" value="LEUCYL-TRNA SYNTHETASE"/>
    <property type="match status" value="1"/>
</dbReference>
<dbReference type="FunFam" id="3.10.20.590:FF:000001">
    <property type="entry name" value="Leucine--tRNA ligase"/>
    <property type="match status" value="1"/>
</dbReference>
<evidence type="ECO:0000256" key="4">
    <source>
        <dbReference type="ARBA" id="ARBA00022741"/>
    </source>
</evidence>
<comment type="catalytic activity">
    <reaction evidence="8 9">
        <text>tRNA(Leu) + L-leucine + ATP = L-leucyl-tRNA(Leu) + AMP + diphosphate</text>
        <dbReference type="Rhea" id="RHEA:11688"/>
        <dbReference type="Rhea" id="RHEA-COMP:9613"/>
        <dbReference type="Rhea" id="RHEA-COMP:9622"/>
        <dbReference type="ChEBI" id="CHEBI:30616"/>
        <dbReference type="ChEBI" id="CHEBI:33019"/>
        <dbReference type="ChEBI" id="CHEBI:57427"/>
        <dbReference type="ChEBI" id="CHEBI:78442"/>
        <dbReference type="ChEBI" id="CHEBI:78494"/>
        <dbReference type="ChEBI" id="CHEBI:456215"/>
        <dbReference type="EC" id="6.1.1.4"/>
    </reaction>
</comment>
<evidence type="ECO:0000256" key="8">
    <source>
        <dbReference type="ARBA" id="ARBA00047469"/>
    </source>
</evidence>
<evidence type="ECO:0000313" key="16">
    <source>
        <dbReference type="Proteomes" id="UP000272908"/>
    </source>
</evidence>
<keyword evidence="16" id="KW-1185">Reference proteome</keyword>
<evidence type="ECO:0000259" key="12">
    <source>
        <dbReference type="Pfam" id="PF08264"/>
    </source>
</evidence>
<dbReference type="HAMAP" id="MF_00049_B">
    <property type="entry name" value="Leu_tRNA_synth_B"/>
    <property type="match status" value="1"/>
</dbReference>
<keyword evidence="5 9" id="KW-0067">ATP-binding</keyword>
<feature type="binding site" evidence="9">
    <location>
        <position position="698"/>
    </location>
    <ligand>
        <name>ATP</name>
        <dbReference type="ChEBI" id="CHEBI:30616"/>
    </ligand>
</feature>
<evidence type="ECO:0000256" key="1">
    <source>
        <dbReference type="ARBA" id="ARBA00005594"/>
    </source>
</evidence>
<keyword evidence="2 9" id="KW-0963">Cytoplasm</keyword>
<dbReference type="PANTHER" id="PTHR43740:SF2">
    <property type="entry name" value="LEUCINE--TRNA LIGASE, MITOCHONDRIAL"/>
    <property type="match status" value="1"/>
</dbReference>
<dbReference type="InterPro" id="IPR015413">
    <property type="entry name" value="Methionyl/Leucyl_tRNA_Synth"/>
</dbReference>
<evidence type="ECO:0000256" key="9">
    <source>
        <dbReference type="HAMAP-Rule" id="MF_00049"/>
    </source>
</evidence>
<dbReference type="Gene3D" id="1.10.730.10">
    <property type="entry name" value="Isoleucyl-tRNA Synthetase, Domain 1"/>
    <property type="match status" value="2"/>
</dbReference>
<dbReference type="Proteomes" id="UP000272908">
    <property type="component" value="Unassembled WGS sequence"/>
</dbReference>
<evidence type="ECO:0000256" key="7">
    <source>
        <dbReference type="ARBA" id="ARBA00023146"/>
    </source>
</evidence>
<dbReference type="GO" id="GO:0005524">
    <property type="term" value="F:ATP binding"/>
    <property type="evidence" value="ECO:0007669"/>
    <property type="project" value="UniProtKB-UniRule"/>
</dbReference>
<evidence type="ECO:0000256" key="6">
    <source>
        <dbReference type="ARBA" id="ARBA00022917"/>
    </source>
</evidence>
<dbReference type="OrthoDB" id="9810365at2"/>
<feature type="domain" description="Methionyl/Valyl/Leucyl/Isoleucyl-tRNA synthetase anticodon-binding" evidence="12">
    <location>
        <begin position="770"/>
        <end position="888"/>
    </location>
</feature>
<dbReference type="EMBL" id="UIHC01000007">
    <property type="protein sequence ID" value="SUZ31336.1"/>
    <property type="molecule type" value="Genomic_DNA"/>
</dbReference>
<name>A0A3B0MTU7_9RHOB</name>
<sequence length="924" mass="102898">MTTSQDARYQPQHIEAKWQSAWHDAEVFTARRDPAKPKYYVLEMFPYPSGRIHMGHVRNYTMGDVVARYKAAQGFSVLHPMGWDAFGMPAENAAMEQGGHPKDWTYGNIEVMREQMKPLGLSIDWSREFATCNPEYYGQQQAMFIDMLSEGLVYRKNAVVNWDPVDMTVLANEQVIDGKGWRSGAEVERRELTQWFFKISDYSAELLEALDGLKDWPEKVRLMQRNWIGQSRGLQFAFSTVDAPEGFDRIEVYTTRPDTLLGASFVGISPDHPLARYLERHSDDVAAFNADCRKIGTTEEALEKAEKKGLDTGIRVRHPFDDAWELPVYIANFILMDYGTGAIFGCPAHDQRDLDFANKYGLPVASVFASAEDEGRTLPEEGGSAYVPPKTEPVVYLRGFAGDTDQTGADAVEAAITFCESNGVGHGVTQYRLRDWGLSRQRYWGCPIPVVHCDACGVVPEKKENLPIALPDDVSFDQPGNPLDRHPTWRDCACPACGAPAKRETDTMDTFVDSSWYYARFTSPRADTPTDAEDAEYWMNVDQYIGGIEHAILHLLYSRFFARAMVKTGHLPESAKEPFNALFTQGMVTHEIYVGNKRFSVPASEMEPNRSTGEMVTVGRTKYYLPEEVVLLDHGGNRVAIRKTALDFLEIDHDDFGAIRARLDAKGDSYIDTEPFPIWSDDDEEPVLRIYPSAKMSKSKKNVVDPVNIINAFGADTARWFVLSDSPPERDVEWTSAGAEATFKHLGRVWTLCDKIATVEIGQPSDADTDLMRAMHRAIDAVTKAVENFAFNKAIAELYAFTNTLSKSKASGTAQVAAMKTLAQLMAPMVPHLAEDIWSRMGGEGLVAQAAWPKADPALLVADTVTLPIQINGKRRSEITVGADASKEEVEKLALADEAVIKALAGNPPRKLIVVPGRIVNVVV</sequence>
<dbReference type="InterPro" id="IPR009080">
    <property type="entry name" value="tRNAsynth_Ia_anticodon-bd"/>
</dbReference>
<dbReference type="SUPFAM" id="SSF50677">
    <property type="entry name" value="ValRS/IleRS/LeuRS editing domain"/>
    <property type="match status" value="1"/>
</dbReference>
<dbReference type="InterPro" id="IPR014729">
    <property type="entry name" value="Rossmann-like_a/b/a_fold"/>
</dbReference>
<keyword evidence="7 9" id="KW-0030">Aminoacyl-tRNA synthetase</keyword>
<evidence type="ECO:0000259" key="13">
    <source>
        <dbReference type="Pfam" id="PF09334"/>
    </source>
</evidence>
<feature type="domain" description="Methionyl/Leucyl tRNA synthetase" evidence="13">
    <location>
        <begin position="41"/>
        <end position="175"/>
    </location>
</feature>
<evidence type="ECO:0000259" key="11">
    <source>
        <dbReference type="Pfam" id="PF00133"/>
    </source>
</evidence>
<dbReference type="Pfam" id="PF08264">
    <property type="entry name" value="Anticodon_1"/>
    <property type="match status" value="1"/>
</dbReference>
<comment type="subcellular location">
    <subcellularLocation>
        <location evidence="9">Cytoplasm</location>
    </subcellularLocation>
</comment>
<accession>A0A3B0MTU7</accession>
<comment type="similarity">
    <text evidence="1 9 10">Belongs to the class-I aminoacyl-tRNA synthetase family.</text>
</comment>
<dbReference type="SUPFAM" id="SSF47323">
    <property type="entry name" value="Anticodon-binding domain of a subclass of class I aminoacyl-tRNA synthetases"/>
    <property type="match status" value="1"/>
</dbReference>
<keyword evidence="6 9" id="KW-0648">Protein biosynthesis</keyword>
<gene>
    <name evidence="9 15" type="primary">leuS</name>
    <name evidence="15" type="ORF">ROE7235_01075</name>
</gene>
<dbReference type="GO" id="GO:0006429">
    <property type="term" value="P:leucyl-tRNA aminoacylation"/>
    <property type="evidence" value="ECO:0007669"/>
    <property type="project" value="UniProtKB-UniRule"/>
</dbReference>
<reference evidence="16" key="1">
    <citation type="submission" date="2018-08" db="EMBL/GenBank/DDBJ databases">
        <authorList>
            <person name="Rodrigo-Torres L."/>
            <person name="Arahal R. D."/>
            <person name="Lucena T."/>
        </authorList>
    </citation>
    <scope>NUCLEOTIDE SEQUENCE [LARGE SCALE GENOMIC DNA]</scope>
    <source>
        <strain evidence="16">CECT 7235</strain>
    </source>
</reference>
<dbReference type="GO" id="GO:0004823">
    <property type="term" value="F:leucine-tRNA ligase activity"/>
    <property type="evidence" value="ECO:0007669"/>
    <property type="project" value="UniProtKB-UniRule"/>
</dbReference>
<organism evidence="15 16">
    <name type="scientific">Roseinatronobacter ekhonensis</name>
    <dbReference type="NCBI Taxonomy" id="254356"/>
    <lineage>
        <taxon>Bacteria</taxon>
        <taxon>Pseudomonadati</taxon>
        <taxon>Pseudomonadota</taxon>
        <taxon>Alphaproteobacteria</taxon>
        <taxon>Rhodobacterales</taxon>
        <taxon>Paracoccaceae</taxon>
        <taxon>Roseinatronobacter</taxon>
    </lineage>
</organism>
<dbReference type="SUPFAM" id="SSF52374">
    <property type="entry name" value="Nucleotidylyl transferase"/>
    <property type="match status" value="1"/>
</dbReference>
<proteinExistence type="inferred from homology"/>
<dbReference type="EC" id="6.1.1.4" evidence="9"/>
<dbReference type="GO" id="GO:0002161">
    <property type="term" value="F:aminoacyl-tRNA deacylase activity"/>
    <property type="evidence" value="ECO:0007669"/>
    <property type="project" value="InterPro"/>
</dbReference>
<dbReference type="InterPro" id="IPR001412">
    <property type="entry name" value="aa-tRNA-synth_I_CS"/>
</dbReference>
<dbReference type="GO" id="GO:0005829">
    <property type="term" value="C:cytosol"/>
    <property type="evidence" value="ECO:0007669"/>
    <property type="project" value="TreeGrafter"/>
</dbReference>
<dbReference type="Pfam" id="PF00133">
    <property type="entry name" value="tRNA-synt_1"/>
    <property type="match status" value="2"/>
</dbReference>
<dbReference type="Gene3D" id="3.40.50.620">
    <property type="entry name" value="HUPs"/>
    <property type="match status" value="2"/>
</dbReference>
<dbReference type="NCBIfam" id="TIGR00396">
    <property type="entry name" value="leuS_bact"/>
    <property type="match status" value="1"/>
</dbReference>
<evidence type="ECO:0000256" key="2">
    <source>
        <dbReference type="ARBA" id="ARBA00022490"/>
    </source>
</evidence>
<dbReference type="InterPro" id="IPR025709">
    <property type="entry name" value="Leu_tRNA-synth_edit"/>
</dbReference>
<feature type="domain" description="Aminoacyl-tRNA synthetase class Ia" evidence="11">
    <location>
        <begin position="433"/>
        <end position="590"/>
    </location>
</feature>
<keyword evidence="4 9" id="KW-0547">Nucleotide-binding</keyword>
<protein>
    <recommendedName>
        <fullName evidence="9">Leucine--tRNA ligase</fullName>
        <ecNumber evidence="9">6.1.1.4</ecNumber>
    </recommendedName>
    <alternativeName>
        <fullName evidence="9">Leucyl-tRNA synthetase</fullName>
        <shortName evidence="9">LeuRS</shortName>
    </alternativeName>
</protein>
<dbReference type="CDD" id="cd07958">
    <property type="entry name" value="Anticodon_Ia_Leu_BEm"/>
    <property type="match status" value="1"/>
</dbReference>
<dbReference type="PRINTS" id="PR00985">
    <property type="entry name" value="TRNASYNTHLEU"/>
</dbReference>
<dbReference type="InterPro" id="IPR002302">
    <property type="entry name" value="Leu-tRNA-ligase"/>
</dbReference>
<dbReference type="InterPro" id="IPR009008">
    <property type="entry name" value="Val/Leu/Ile-tRNA-synth_edit"/>
</dbReference>
<evidence type="ECO:0000313" key="15">
    <source>
        <dbReference type="EMBL" id="SUZ31336.1"/>
    </source>
</evidence>
<dbReference type="RefSeq" id="WP_121093666.1">
    <property type="nucleotide sequence ID" value="NZ_UIHC01000007.1"/>
</dbReference>
<dbReference type="Gene3D" id="3.90.740.10">
    <property type="entry name" value="Valyl/Leucyl/Isoleucyl-tRNA synthetase, editing domain"/>
    <property type="match status" value="1"/>
</dbReference>
<dbReference type="InterPro" id="IPR013155">
    <property type="entry name" value="M/V/L/I-tRNA-synth_anticd-bd"/>
</dbReference>
<dbReference type="CDD" id="cd00812">
    <property type="entry name" value="LeuRS_core"/>
    <property type="match status" value="1"/>
</dbReference>
<dbReference type="InterPro" id="IPR002300">
    <property type="entry name" value="aa-tRNA-synth_Ia"/>
</dbReference>
<evidence type="ECO:0000256" key="5">
    <source>
        <dbReference type="ARBA" id="ARBA00022840"/>
    </source>
</evidence>